<feature type="binding site" evidence="3">
    <location>
        <position position="166"/>
    </location>
    <ligand>
        <name>Zn(2+)</name>
        <dbReference type="ChEBI" id="CHEBI:29105"/>
    </ligand>
</feature>
<evidence type="ECO:0000313" key="6">
    <source>
        <dbReference type="Proteomes" id="UP001142393"/>
    </source>
</evidence>
<dbReference type="CDD" id="cd00924">
    <property type="entry name" value="Cyt_c_Oxidase_Vb"/>
    <property type="match status" value="1"/>
</dbReference>
<dbReference type="Pfam" id="PF01215">
    <property type="entry name" value="COX5B"/>
    <property type="match status" value="1"/>
</dbReference>
<dbReference type="EMBL" id="JANVFU010000007">
    <property type="protein sequence ID" value="KAJ3744423.1"/>
    <property type="molecule type" value="Genomic_DNA"/>
</dbReference>
<evidence type="ECO:0000256" key="4">
    <source>
        <dbReference type="SAM" id="MobiDB-lite"/>
    </source>
</evidence>
<dbReference type="InterPro" id="IPR036972">
    <property type="entry name" value="Cyt_c_oxidase_su5b_sf"/>
</dbReference>
<dbReference type="Gene3D" id="2.60.11.10">
    <property type="entry name" value="Cytochrome c oxidase, subunit Vb"/>
    <property type="match status" value="1"/>
</dbReference>
<evidence type="ECO:0000256" key="2">
    <source>
        <dbReference type="ARBA" id="ARBA00022833"/>
    </source>
</evidence>
<accession>A0A9W8P0H0</accession>
<comment type="caution">
    <text evidence="5">The sequence shown here is derived from an EMBL/GenBank/DDBJ whole genome shotgun (WGS) entry which is preliminary data.</text>
</comment>
<dbReference type="AlphaFoldDB" id="A0A9W8P0H0"/>
<sequence length="231" mass="25252">MVDNGPTLFLHIHNIGYSARLVSSRPVSVCLSKRRIPPKLSLPEDFLCLYTLSTMFSRAISAARPAANRALRSNSSPSKLRAFSVTPRASSGGHGPPPPGLFGPGAKPGEVPGIADQSTGIERLQYLGDAEGIEVFDTAPLDSSRIGTKKDPILVPSPASERLVGCTGSPADSHDVLWFPLMKGRQHRCLECGSGSWYFFSLRDIPPYLFSLPIVYQMDYYGEEHHDQHHH</sequence>
<evidence type="ECO:0000256" key="3">
    <source>
        <dbReference type="PIRSR" id="PIRSR602124-2"/>
    </source>
</evidence>
<evidence type="ECO:0000256" key="1">
    <source>
        <dbReference type="ARBA" id="ARBA00022723"/>
    </source>
</evidence>
<keyword evidence="6" id="KW-1185">Reference proteome</keyword>
<feature type="binding site" evidence="3">
    <location>
        <position position="189"/>
    </location>
    <ligand>
        <name>Zn(2+)</name>
        <dbReference type="ChEBI" id="CHEBI:29105"/>
    </ligand>
</feature>
<dbReference type="Proteomes" id="UP001142393">
    <property type="component" value="Unassembled WGS sequence"/>
</dbReference>
<gene>
    <name evidence="5" type="ORF">DFH05DRAFT_1186072</name>
</gene>
<protein>
    <submittedName>
        <fullName evidence="5">Cytochrome c oxidase subunit VB-domain-containing protein</fullName>
    </submittedName>
</protein>
<dbReference type="InterPro" id="IPR002124">
    <property type="entry name" value="Cyt_c_oxidase_su5b"/>
</dbReference>
<dbReference type="GO" id="GO:0045277">
    <property type="term" value="C:respiratory chain complex IV"/>
    <property type="evidence" value="ECO:0007669"/>
    <property type="project" value="InterPro"/>
</dbReference>
<dbReference type="PANTHER" id="PTHR10122">
    <property type="entry name" value="CYTOCHROME C OXIDASE SUBUNIT 5B, MITOCHONDRIAL"/>
    <property type="match status" value="1"/>
</dbReference>
<keyword evidence="2 3" id="KW-0862">Zinc</keyword>
<dbReference type="PANTHER" id="PTHR10122:SF0">
    <property type="entry name" value="CYTOCHROME C OXIDASE SUBUNIT 5B, ISOFORM A-RELATED"/>
    <property type="match status" value="1"/>
</dbReference>
<feature type="binding site" evidence="3">
    <location>
        <position position="192"/>
    </location>
    <ligand>
        <name>Zn(2+)</name>
        <dbReference type="ChEBI" id="CHEBI:29105"/>
    </ligand>
</feature>
<dbReference type="SUPFAM" id="SSF57802">
    <property type="entry name" value="Rubredoxin-like"/>
    <property type="match status" value="1"/>
</dbReference>
<dbReference type="GO" id="GO:0005740">
    <property type="term" value="C:mitochondrial envelope"/>
    <property type="evidence" value="ECO:0007669"/>
    <property type="project" value="InterPro"/>
</dbReference>
<proteinExistence type="predicted"/>
<dbReference type="GO" id="GO:0046872">
    <property type="term" value="F:metal ion binding"/>
    <property type="evidence" value="ECO:0007669"/>
    <property type="project" value="UniProtKB-KW"/>
</dbReference>
<organism evidence="5 6">
    <name type="scientific">Lentinula detonsa</name>
    <dbReference type="NCBI Taxonomy" id="2804962"/>
    <lineage>
        <taxon>Eukaryota</taxon>
        <taxon>Fungi</taxon>
        <taxon>Dikarya</taxon>
        <taxon>Basidiomycota</taxon>
        <taxon>Agaricomycotina</taxon>
        <taxon>Agaricomycetes</taxon>
        <taxon>Agaricomycetidae</taxon>
        <taxon>Agaricales</taxon>
        <taxon>Marasmiineae</taxon>
        <taxon>Omphalotaceae</taxon>
        <taxon>Lentinula</taxon>
    </lineage>
</organism>
<dbReference type="GO" id="GO:0006123">
    <property type="term" value="P:mitochondrial electron transport, cytochrome c to oxygen"/>
    <property type="evidence" value="ECO:0007669"/>
    <property type="project" value="InterPro"/>
</dbReference>
<feature type="region of interest" description="Disordered" evidence="4">
    <location>
        <begin position="70"/>
        <end position="114"/>
    </location>
</feature>
<feature type="binding site" evidence="3">
    <location>
        <position position="174"/>
    </location>
    <ligand>
        <name>Zn(2+)</name>
        <dbReference type="ChEBI" id="CHEBI:29105"/>
    </ligand>
</feature>
<name>A0A9W8P0H0_9AGAR</name>
<reference evidence="5 6" key="1">
    <citation type="journal article" date="2023" name="Proc. Natl. Acad. Sci. U.S.A.">
        <title>A global phylogenomic analysis of the shiitake genus Lentinula.</title>
        <authorList>
            <person name="Sierra-Patev S."/>
            <person name="Min B."/>
            <person name="Naranjo-Ortiz M."/>
            <person name="Looney B."/>
            <person name="Konkel Z."/>
            <person name="Slot J.C."/>
            <person name="Sakamoto Y."/>
            <person name="Steenwyk J.L."/>
            <person name="Rokas A."/>
            <person name="Carro J."/>
            <person name="Camarero S."/>
            <person name="Ferreira P."/>
            <person name="Molpeceres G."/>
            <person name="Ruiz-Duenas F.J."/>
            <person name="Serrano A."/>
            <person name="Henrissat B."/>
            <person name="Drula E."/>
            <person name="Hughes K.W."/>
            <person name="Mata J.L."/>
            <person name="Ishikawa N.K."/>
            <person name="Vargas-Isla R."/>
            <person name="Ushijima S."/>
            <person name="Smith C.A."/>
            <person name="Donoghue J."/>
            <person name="Ahrendt S."/>
            <person name="Andreopoulos W."/>
            <person name="He G."/>
            <person name="LaButti K."/>
            <person name="Lipzen A."/>
            <person name="Ng V."/>
            <person name="Riley R."/>
            <person name="Sandor L."/>
            <person name="Barry K."/>
            <person name="Martinez A.T."/>
            <person name="Xiao Y."/>
            <person name="Gibbons J.G."/>
            <person name="Terashima K."/>
            <person name="Grigoriev I.V."/>
            <person name="Hibbett D."/>
        </authorList>
    </citation>
    <scope>NUCLEOTIDE SEQUENCE [LARGE SCALE GENOMIC DNA]</scope>
    <source>
        <strain evidence="5 6">TFB7810</strain>
    </source>
</reference>
<evidence type="ECO:0000313" key="5">
    <source>
        <dbReference type="EMBL" id="KAJ3744423.1"/>
    </source>
</evidence>
<dbReference type="PROSITE" id="PS51359">
    <property type="entry name" value="COX5B_2"/>
    <property type="match status" value="1"/>
</dbReference>
<keyword evidence="1 3" id="KW-0479">Metal-binding</keyword>